<gene>
    <name evidence="1" type="ORF">AVEN_79019_1</name>
</gene>
<dbReference type="Proteomes" id="UP000499080">
    <property type="component" value="Unassembled WGS sequence"/>
</dbReference>
<accession>A0A4Y2KWF0</accession>
<evidence type="ECO:0000313" key="2">
    <source>
        <dbReference type="Proteomes" id="UP000499080"/>
    </source>
</evidence>
<comment type="caution">
    <text evidence="1">The sequence shown here is derived from an EMBL/GenBank/DDBJ whole genome shotgun (WGS) entry which is preliminary data.</text>
</comment>
<proteinExistence type="predicted"/>
<protein>
    <submittedName>
        <fullName evidence="1">Uncharacterized protein</fullName>
    </submittedName>
</protein>
<dbReference type="EMBL" id="BGPR01005084">
    <property type="protein sequence ID" value="GBN06618.1"/>
    <property type="molecule type" value="Genomic_DNA"/>
</dbReference>
<organism evidence="1 2">
    <name type="scientific">Araneus ventricosus</name>
    <name type="common">Orbweaver spider</name>
    <name type="synonym">Epeira ventricosa</name>
    <dbReference type="NCBI Taxonomy" id="182803"/>
    <lineage>
        <taxon>Eukaryota</taxon>
        <taxon>Metazoa</taxon>
        <taxon>Ecdysozoa</taxon>
        <taxon>Arthropoda</taxon>
        <taxon>Chelicerata</taxon>
        <taxon>Arachnida</taxon>
        <taxon>Araneae</taxon>
        <taxon>Araneomorphae</taxon>
        <taxon>Entelegynae</taxon>
        <taxon>Araneoidea</taxon>
        <taxon>Araneidae</taxon>
        <taxon>Araneus</taxon>
    </lineage>
</organism>
<dbReference type="OrthoDB" id="6919948at2759"/>
<dbReference type="AlphaFoldDB" id="A0A4Y2KWF0"/>
<sequence length="107" mass="11746">MQVSQSLFRLVMPGKPSENVAGKPVDKSKLEDFNKLCNILDNKDDCQYLLSNLCLLSKCCYISVPLVTTCTVRSVCGSFFSERYGNIVLISASMNSFGIIASLRPVA</sequence>
<name>A0A4Y2KWF0_ARAVE</name>
<keyword evidence="2" id="KW-1185">Reference proteome</keyword>
<evidence type="ECO:0000313" key="1">
    <source>
        <dbReference type="EMBL" id="GBN06618.1"/>
    </source>
</evidence>
<reference evidence="1 2" key="1">
    <citation type="journal article" date="2019" name="Sci. Rep.">
        <title>Orb-weaving spider Araneus ventricosus genome elucidates the spidroin gene catalogue.</title>
        <authorList>
            <person name="Kono N."/>
            <person name="Nakamura H."/>
            <person name="Ohtoshi R."/>
            <person name="Moran D.A.P."/>
            <person name="Shinohara A."/>
            <person name="Yoshida Y."/>
            <person name="Fujiwara M."/>
            <person name="Mori M."/>
            <person name="Tomita M."/>
            <person name="Arakawa K."/>
        </authorList>
    </citation>
    <scope>NUCLEOTIDE SEQUENCE [LARGE SCALE GENOMIC DNA]</scope>
</reference>